<dbReference type="PROSITE" id="PS50995">
    <property type="entry name" value="HTH_MARR_2"/>
    <property type="match status" value="1"/>
</dbReference>
<dbReference type="InterPro" id="IPR036390">
    <property type="entry name" value="WH_DNA-bd_sf"/>
</dbReference>
<evidence type="ECO:0000313" key="2">
    <source>
        <dbReference type="EMBL" id="GAA4338517.1"/>
    </source>
</evidence>
<sequence length="170" mass="19140">MRSALSEARPWRDPLELLEEAGSLPVEMFLTFQVNQLSSAFERQWSRSMRDKAGVSLSEWRIMAILHAGPQTFARLVELTEVNKALVHRSAKALAELQLIEITDTPGDARSTTLGLTGKGQRLFGKIRPMALARQRFFLSALTAQERKMFYGSLQKLRAAAHEWEADPEG</sequence>
<protein>
    <submittedName>
        <fullName evidence="2">MarR family transcriptional regulator</fullName>
    </submittedName>
</protein>
<dbReference type="EMBL" id="BAABGJ010000013">
    <property type="protein sequence ID" value="GAA4338517.1"/>
    <property type="molecule type" value="Genomic_DNA"/>
</dbReference>
<keyword evidence="3" id="KW-1185">Reference proteome</keyword>
<evidence type="ECO:0000313" key="3">
    <source>
        <dbReference type="Proteomes" id="UP001500975"/>
    </source>
</evidence>
<dbReference type="Gene3D" id="1.10.10.10">
    <property type="entry name" value="Winged helix-like DNA-binding domain superfamily/Winged helix DNA-binding domain"/>
    <property type="match status" value="1"/>
</dbReference>
<dbReference type="SMART" id="SM00347">
    <property type="entry name" value="HTH_MARR"/>
    <property type="match status" value="1"/>
</dbReference>
<accession>A0ABP8HFR4</accession>
<reference evidence="3" key="1">
    <citation type="journal article" date="2019" name="Int. J. Syst. Evol. Microbiol.">
        <title>The Global Catalogue of Microorganisms (GCM) 10K type strain sequencing project: providing services to taxonomists for standard genome sequencing and annotation.</title>
        <authorList>
            <consortium name="The Broad Institute Genomics Platform"/>
            <consortium name="The Broad Institute Genome Sequencing Center for Infectious Disease"/>
            <person name="Wu L."/>
            <person name="Ma J."/>
        </authorList>
    </citation>
    <scope>NUCLEOTIDE SEQUENCE [LARGE SCALE GENOMIC DNA]</scope>
    <source>
        <strain evidence="3">JCM 17804</strain>
    </source>
</reference>
<organism evidence="2 3">
    <name type="scientific">Variovorax defluvii</name>
    <dbReference type="NCBI Taxonomy" id="913761"/>
    <lineage>
        <taxon>Bacteria</taxon>
        <taxon>Pseudomonadati</taxon>
        <taxon>Pseudomonadota</taxon>
        <taxon>Betaproteobacteria</taxon>
        <taxon>Burkholderiales</taxon>
        <taxon>Comamonadaceae</taxon>
        <taxon>Variovorax</taxon>
    </lineage>
</organism>
<dbReference type="InterPro" id="IPR000835">
    <property type="entry name" value="HTH_MarR-typ"/>
</dbReference>
<proteinExistence type="predicted"/>
<dbReference type="InterPro" id="IPR036388">
    <property type="entry name" value="WH-like_DNA-bd_sf"/>
</dbReference>
<comment type="caution">
    <text evidence="2">The sequence shown here is derived from an EMBL/GenBank/DDBJ whole genome shotgun (WGS) entry which is preliminary data.</text>
</comment>
<evidence type="ECO:0000259" key="1">
    <source>
        <dbReference type="PROSITE" id="PS50995"/>
    </source>
</evidence>
<gene>
    <name evidence="2" type="ORF">GCM10023165_17240</name>
</gene>
<name>A0ABP8HFR4_9BURK</name>
<dbReference type="PANTHER" id="PTHR33164:SF57">
    <property type="entry name" value="MARR-FAMILY TRANSCRIPTIONAL REGULATOR"/>
    <property type="match status" value="1"/>
</dbReference>
<dbReference type="Proteomes" id="UP001500975">
    <property type="component" value="Unassembled WGS sequence"/>
</dbReference>
<dbReference type="InterPro" id="IPR039422">
    <property type="entry name" value="MarR/SlyA-like"/>
</dbReference>
<feature type="domain" description="HTH marR-type" evidence="1">
    <location>
        <begin position="27"/>
        <end position="159"/>
    </location>
</feature>
<dbReference type="RefSeq" id="WP_345537228.1">
    <property type="nucleotide sequence ID" value="NZ_BAABGJ010000013.1"/>
</dbReference>
<dbReference type="Pfam" id="PF12802">
    <property type="entry name" value="MarR_2"/>
    <property type="match status" value="1"/>
</dbReference>
<dbReference type="PANTHER" id="PTHR33164">
    <property type="entry name" value="TRANSCRIPTIONAL REGULATOR, MARR FAMILY"/>
    <property type="match status" value="1"/>
</dbReference>
<dbReference type="SUPFAM" id="SSF46785">
    <property type="entry name" value="Winged helix' DNA-binding domain"/>
    <property type="match status" value="1"/>
</dbReference>